<dbReference type="InterPro" id="IPR026847">
    <property type="entry name" value="VPS13"/>
</dbReference>
<proteinExistence type="inferred from homology"/>
<feature type="compositionally biased region" description="Polar residues" evidence="2">
    <location>
        <begin position="342"/>
        <end position="352"/>
    </location>
</feature>
<keyword evidence="3" id="KW-0812">Transmembrane</keyword>
<protein>
    <recommendedName>
        <fullName evidence="6">Chorein N-terminal domain-containing protein</fullName>
    </recommendedName>
</protein>
<feature type="compositionally biased region" description="Low complexity" evidence="2">
    <location>
        <begin position="1799"/>
        <end position="1816"/>
    </location>
</feature>
<name>A0AAV9XWH9_9CRYT</name>
<keyword evidence="3" id="KW-1133">Transmembrane helix</keyword>
<feature type="compositionally biased region" description="Polar residues" evidence="2">
    <location>
        <begin position="364"/>
        <end position="378"/>
    </location>
</feature>
<evidence type="ECO:0000313" key="4">
    <source>
        <dbReference type="EMBL" id="KAK6588854.1"/>
    </source>
</evidence>
<organism evidence="4 5">
    <name type="scientific">Cryptosporidium xiaoi</name>
    <dbReference type="NCBI Taxonomy" id="659607"/>
    <lineage>
        <taxon>Eukaryota</taxon>
        <taxon>Sar</taxon>
        <taxon>Alveolata</taxon>
        <taxon>Apicomplexa</taxon>
        <taxon>Conoidasida</taxon>
        <taxon>Coccidia</taxon>
        <taxon>Eucoccidiorida</taxon>
        <taxon>Eimeriorina</taxon>
        <taxon>Cryptosporidiidae</taxon>
        <taxon>Cryptosporidium</taxon>
    </lineage>
</organism>
<dbReference type="GO" id="GO:0006623">
    <property type="term" value="P:protein targeting to vacuole"/>
    <property type="evidence" value="ECO:0007669"/>
    <property type="project" value="TreeGrafter"/>
</dbReference>
<dbReference type="GO" id="GO:0045053">
    <property type="term" value="P:protein retention in Golgi apparatus"/>
    <property type="evidence" value="ECO:0007669"/>
    <property type="project" value="TreeGrafter"/>
</dbReference>
<feature type="compositionally biased region" description="Basic and acidic residues" evidence="2">
    <location>
        <begin position="353"/>
        <end position="363"/>
    </location>
</feature>
<evidence type="ECO:0000313" key="5">
    <source>
        <dbReference type="Proteomes" id="UP001311799"/>
    </source>
</evidence>
<evidence type="ECO:0000256" key="1">
    <source>
        <dbReference type="ARBA" id="ARBA00006545"/>
    </source>
</evidence>
<feature type="transmembrane region" description="Helical" evidence="3">
    <location>
        <begin position="4378"/>
        <end position="4407"/>
    </location>
</feature>
<dbReference type="EMBL" id="JAWDEY010000022">
    <property type="protein sequence ID" value="KAK6588854.1"/>
    <property type="molecule type" value="Genomic_DNA"/>
</dbReference>
<evidence type="ECO:0008006" key="6">
    <source>
        <dbReference type="Google" id="ProtNLM"/>
    </source>
</evidence>
<comment type="caution">
    <text evidence="4">The sequence shown here is derived from an EMBL/GenBank/DDBJ whole genome shotgun (WGS) entry which is preliminary data.</text>
</comment>
<feature type="region of interest" description="Disordered" evidence="2">
    <location>
        <begin position="1793"/>
        <end position="1816"/>
    </location>
</feature>
<reference evidence="4 5" key="1">
    <citation type="submission" date="2023-10" db="EMBL/GenBank/DDBJ databases">
        <title>Comparative genomics analysis reveals potential genetic determinants of host preference in Cryptosporidium xiaoi.</title>
        <authorList>
            <person name="Xiao L."/>
            <person name="Li J."/>
        </authorList>
    </citation>
    <scope>NUCLEOTIDE SEQUENCE [LARGE SCALE GENOMIC DNA]</scope>
    <source>
        <strain evidence="4 5">52996</strain>
    </source>
</reference>
<dbReference type="PANTHER" id="PTHR16166">
    <property type="entry name" value="VACUOLAR PROTEIN SORTING-ASSOCIATED PROTEIN VPS13"/>
    <property type="match status" value="1"/>
</dbReference>
<feature type="transmembrane region" description="Helical" evidence="3">
    <location>
        <begin position="4346"/>
        <end position="4366"/>
    </location>
</feature>
<gene>
    <name evidence="4" type="ORF">RS030_2348</name>
</gene>
<evidence type="ECO:0000256" key="3">
    <source>
        <dbReference type="SAM" id="Phobius"/>
    </source>
</evidence>
<evidence type="ECO:0000256" key="2">
    <source>
        <dbReference type="SAM" id="MobiDB-lite"/>
    </source>
</evidence>
<feature type="region of interest" description="Disordered" evidence="2">
    <location>
        <begin position="335"/>
        <end position="378"/>
    </location>
</feature>
<sequence length="4803" mass="557114">MFNYCSNITERVLYSTIKNVMNSVFTDFEKEQLSASLFSGNFEIRNLNIKRELFENISFPICLSHGLVGKVNIDIVWRKIFTQEFVKIRVSNVYLIFNMIDIKKWDVEMFEKNWTNIKTNLLKQDEFMMFLKSSIASNFMKQLGNFFISKIQIEIKNIHFRIENVVKKYMNTFVIGLSIENILSQNCNEYWIPLDNDNSDSYESIQNHCHNNINNVNACENETNKNKNGILFNYINKNIKDSSSRSNKETTELDINNIKSIVNNNFDYLIYGKSLGEDTNKKEFKYILDEIINKSKSICDMRDNSKRKINFWSKLKYNTPLKWVWSNINHIKNNESDKSIGDKNTNSELNVNNRREMNTRDISDSSGQNDSNENSCSKYQNNYTGNYYDHSLIHPYPNKFGLIKEVIDKYIFLKENKEIHEYKKNRLVSGNILVDNEIYLKSFKVSNFSIYVDTLNVDFVNDDSSSAWSNIIIDKPDAEKISLLNDISLKESSIHNYIIYPHKLELRLRLSPQILNYDDNLFASALNDRFYAVNHDKDNEIIPLISSYLVIDSLNLNIEYEQIRILLEFADYSIFLFGDFEAGSCPVDYHSYPDENTKREYRLSWLDFLIGNKDRSSHVICDIESKYNVYSLIKLRNDVFKCLNYSIYYTLKYKDIIKLDSKSIHELNNLSTHKANSSVVNENINDDFNLMEFSIGSVSNDIDLVNSREKNQRKNIININEDDKIKDNLFQFVLSRIVIGQNEHYFDSFNISEESRMKHSEIKIDDREKEVIDNSEIINKTIENTKIILSNKTIPVYVNLFDINSYLKKEDIKKNQIIYHTCLFSLAFSILNLSLNYSIDSRNIITKVDSFSGINTNESIILERRNIRLNCMDFFVQYKHFMESKKSEFTVALENSFIVVESDNQNSFNSKCLLRIGPNIQNSEHCKQNNEFEYLVFHPILHRPSIYTGTSICNKKPYRMYVNSNCKLKHFDNEICEHIGGFWFTVGLNGNLFRKTPRISVNGKIFGEISLMGSYDVLGNFLDPIINHLSPKQRNTYLNKASRNIIKVIKKGQQLVNEYFSDNNLDLYDIEEEDSYVCKKSLPNYIYIDIDAKAKQCLFLPILKSSQLKDHKNQAVYNERDKNSHTVSGVYCIDLGKMEIKVGGEDDLKKDVYGSKSNFNKQNTIKFYMDNIKVFISKISLSYLSSVRESDLYIINCDNNNEVNKSLYKDNESNVFECNSRYILKPQDFVFSIVKHVAYNSLDKRNEDLREYILGLEFYLNLNENTCVEIDTTDLDLHNITEIINYFVEFYSRYNIINYSEILISNNSGEEPYFSTDQNVVGVIYDSYRNIGEICHSKSYSYKNIRYDENMDSCITFNSENESTEHILFGDYDNIKFSSSIEFISKVHEVKITINSDRKYREIIGMAIKDLSCVRLVVNTIEFLFINCEKNSNSGIYISIGDVCLSGGLLNRNSYFLVPLVYPISENVCNITIKSSDLKNIDRYKNFTGILLTNSHIDIQISSPRFIVYWELYGIILNWVITFYFKSIAIYLTKKIDIDNIKSIFVDKNLISSAKRSTLSSIKGYNNNSTDSKVQFDYFDGENRADENKKGSNIELSRSDVIQLLSILNLSIHFRNVTVVLPCTLSDPIQMIITEKHSYSNNSNSSSSSASAYSQNSVPISASATGTNSDRNNFSESGSFFKVDILKSLLAIIESDIIYSFSGESIFEIENKTNSTSKLKYNNFKSSFEILKGNIQFGRSITPRFILDKLNSISQDGTYLNNLNTDNIRNRNILGNKFIKSFGVLSTLNSDDLHRTESDGNSSNKKNSESVSISNKTEMRRNNTMFDFNRDNIRDKTQDCYHEKENWYHTNTLRSYHLPKTNQTKYIIMELENIINSYLCGFNIDYINTNNYNVVSSLRLKIDYLSHQFNDFNDIRNCVEKIGDNVNYDVNPVCLLYVFLENLDIKVNTNDLLHLINIFDTYYSMIQNNLFIDLSENGTDLYYASSNLDFLDSNIDLNSENSSKYNVGYNYQVNTNNKNSSMLNYLLYLFPSIFYSTVTSYKKFISQFKVEGIKIHYIPTNHFSNKEGVLIDVSKSQLGIFINTDSPDVSFLFDTFPFLKYTNDNFGLLFDEYEMKEKELMIPYFSINSIPILPILPRSKDVFFGMIFEFNKISVHIYNNKFMFYDNFIEPFDINIVSICKGEKVNIKEITKEKVIPKCNIDISWINVTLTPEYVRYWLNCLDNFSEVYNVYYKKLNNTINLTNKQLFLYNELRKSILLENEDKLNPEQIIPRNASAEYEHLIHLNSINIHRDYQSSFNIGTKNIGSIANSITGNGSFLRTISGDCRRINDGGTNSSNFIFYNDTGQIIAILMPYFISNNKIRGRSQTINKEFSRESNLSMSYGRKRSSHLKSYKDNIFDKLLIRKKSLINNKNLTSQDSDLSNVSKVAYNLNYVWRYIKPNKKISLSRDEYGNIYPVVIRIRIFDEIFDIHNIKMDKVNMESIYLTICEENNIRIPLLIKTDIMDNNSFLISISSRIYISNKTSNILRFLPNFKNVEQFINNSYFIPPINDTPISIPKYNNIYYETSSRKYIDHNYIINILDSEIIKKGDLYDYINVFININNLNKNISIDMFTLYLNPNTFTCMPLWACVPVLNIINKKRETKYYPLKVVLNNIWLETLNNNLNKNYNIKIERDGTENQELLVKEILSYSKSLSNQYKRVYIDLINLSRIITPLRSYKLLLSPRTAKRNKNSFESITIQLKKRIQENNELNSSNTVSLCSSICDYTLNNSKNSFPLYVIKFEVPLIITNNLLIPIQISFNKDKHKANTSLEKLTEMELNLVASNYERGDSFNYSKEYNTNNNGIELSGDFDNSINDEKDKERKDESNFNQLLEQIITLNDKGKSYIKVNNNERILVESIPNNINLSLLDISFNKFFGFYKSSQIPIYYNSSRKEIDKNMVVPLKFYNGYKLLPKNQIGRINSLSTVLVNEFLPNSTCINLTFEKNKTSYISKDFIPRQKQDYTYYTDNFLKINSNIDILDIIDNLDNYTIPTPWNGYMCHKYNTCKIRISIHASLWINNRQNIPIYILQNSSLSSRYRIGSNEFRILPTSNGKTDISIALTPEISKKCRSQFFHIERPNVIGTITVPSKKSSNLLHNGNGNENDDLNGNQIGLFKDLFFENIGLKLSYCVTTINNSSNLPNFMINLYNKYTIVNYHNLPFWIRVCKKTSHWVYIPPNISIPFHPPTNKVNSEVEITFLNPKIISEYKLKYNINLNDIIQYKTLPLSIDKLCDIQIRLVSSIDNIPILNGNGNSNTDNGLEDNEIGNLHFNYILSSISIYSINSSTSYQINVYPSQIPDFSIVNETPCNIFIRQINTELWNNINPVSDSNYALLDPFGDHILEVVIGVNSNNIDNIKTTKNRKYHMTDHIHNIEHLTYNDYHKIPNYLYGNYKINAWYKAKTTFNLNKVLSHSKLYIPEHKKIIYFVILIENGTRVINISFDSTLYKRRRNEIRSNYINYVNMRKDCSIPNEVNNYNYINDEHYVEIECENDNENYNNVEDLNKNSKSLIKTIGNRLKNTKRSKHKFKNIIDEDNAELEYDDISENPVIDNGENIGKNGNNAFVSSHQNSEADINRITSDNNLENGAFQKNSFVSSFETDLSQMSNSNLSRISSGHNIFLLVDKIRPETKISFELRINCDGLGISFLSNSNKEITYMSFQKMSITIEKSLYNLDQFHIRFRIMEFQLDNHITSSAENTIIRKATPSEFLRLSKLKSEKKKGYYSQLIKKTSNFYNGNDRANVENKSGITDNDNNKELDNVLNIENYYGMESLFSVGVLTLGEGTKKKAEIIRIHNKLLCYMKFGSEINNEAKIKEQNIKEILCMESFLDVQYSIILDNNNGISNKYGSNGVIEMPYFYFWIYPLSIHLDIDTLKEMVSILDLLINRILSPTEELETTKTEVQTLPLIENLKSASRYVYIQILLMNPIQILCSTSKSTWNVSSNQSSNYIDCYNVMNNINKLRENEVIIKKIINDHNIYGSQHKSHAINYKIVNNFADQHLNNELFIDQERNKNNIILAINDEKINNNINNDENSSNIDKKVTIKDQIQSNLTLNRTGTELILNILQWLSTMPFSNVPIEFKGVVNESIFMDSEKYMNQVGDLYKQQIYSHIGKIIGSIDLLGNPIDIYILLKEGLLASKYHFDLFKRANKLKERINKNMEKKIIKNKDSNYINTEKSNNVVDYINHQSNNTDILDFCNYSHSSNIDEEVDRFISENKSLVLKYNAELMSKIVLFSIKEILIGLQILIVTWMAVISQFIARMTSAAIHLLEVTYLLDQDSLMSYWYGTPLYVNRYLADNPKNLIDGLHKGLLRSFLILLSIIINFWNIPRGIKRQYGIAGIFIGIITSIIRIIPAAFAAFISIFYGISSGIVQSLRTKVEIKHIRKLRIVYNDSPILPYNPNQSIANITLSSLKLLSNLKESKVITYIPFQTIENNIDNIIINRNNEEFIDENIMGKKFLIYNLLTNNDDTSTSKYNGLIILKDCISLLKFGKIAWIIPIINITRINLYLVVNKVNSEEKSKRINIRNIFAGDNNKNISNYTSNNNINSPNFMDSKSHIFDIIKDDVHKNVIHDYNSKKTFEFHLFIRSDNVIQNKVSKSIFSCFSNTKNIGNNLDTIINDNSNGMSATLNKNGTIVNLFSNKKYIRQFLLPKKINDVQVNKRLIINSNMNIKTNNKTLNNIFNKEITCQNGTSESKNITNYSIIDTYSRKSSIVSFASSPSLNNQFPMSSYKLFTEKIIFSVQNECDASNIFSLLSKYINSE</sequence>
<keyword evidence="5" id="KW-1185">Reference proteome</keyword>
<accession>A0AAV9XWH9</accession>
<dbReference type="PANTHER" id="PTHR16166:SF93">
    <property type="entry name" value="INTERMEMBRANE LIPID TRANSFER PROTEIN VPS13"/>
    <property type="match status" value="1"/>
</dbReference>
<dbReference type="Proteomes" id="UP001311799">
    <property type="component" value="Unassembled WGS sequence"/>
</dbReference>
<comment type="similarity">
    <text evidence="1">Belongs to the VPS13 family.</text>
</comment>
<keyword evidence="3" id="KW-0472">Membrane</keyword>